<evidence type="ECO:0000313" key="3">
    <source>
        <dbReference type="Proteomes" id="UP000070544"/>
    </source>
</evidence>
<feature type="region of interest" description="Disordered" evidence="1">
    <location>
        <begin position="1"/>
        <end position="63"/>
    </location>
</feature>
<keyword evidence="3" id="KW-1185">Reference proteome</keyword>
<feature type="compositionally biased region" description="Low complexity" evidence="1">
    <location>
        <begin position="11"/>
        <end position="22"/>
    </location>
</feature>
<dbReference type="AlphaFoldDB" id="A0A139A0D7"/>
<reference evidence="2 3" key="1">
    <citation type="journal article" date="2015" name="Genome Biol. Evol.">
        <title>Phylogenomic analyses indicate that early fungi evolved digesting cell walls of algal ancestors of land plants.</title>
        <authorList>
            <person name="Chang Y."/>
            <person name="Wang S."/>
            <person name="Sekimoto S."/>
            <person name="Aerts A.L."/>
            <person name="Choi C."/>
            <person name="Clum A."/>
            <person name="LaButti K.M."/>
            <person name="Lindquist E.A."/>
            <person name="Yee Ngan C."/>
            <person name="Ohm R.A."/>
            <person name="Salamov A.A."/>
            <person name="Grigoriev I.V."/>
            <person name="Spatafora J.W."/>
            <person name="Berbee M.L."/>
        </authorList>
    </citation>
    <scope>NUCLEOTIDE SEQUENCE [LARGE SCALE GENOMIC DNA]</scope>
    <source>
        <strain evidence="2 3">JEL478</strain>
    </source>
</reference>
<sequence>MVNNRGPVNASSDSSPPDTPSTVVNPANVQSSAMSQLATPATSPQCQSESTTPRSNACSKKKAWHVSDLTKRMDKMEIDLGTPHATQSQASGPMQAPLMLPLLPPQSVILPLQPKESVVYGAAA</sequence>
<dbReference type="Proteomes" id="UP000070544">
    <property type="component" value="Unassembled WGS sequence"/>
</dbReference>
<proteinExistence type="predicted"/>
<dbReference type="EMBL" id="KQ965832">
    <property type="protein sequence ID" value="KXS10184.1"/>
    <property type="molecule type" value="Genomic_DNA"/>
</dbReference>
<accession>A0A139A0D7</accession>
<organism evidence="2 3">
    <name type="scientific">Gonapodya prolifera (strain JEL478)</name>
    <name type="common">Monoblepharis prolifera</name>
    <dbReference type="NCBI Taxonomy" id="1344416"/>
    <lineage>
        <taxon>Eukaryota</taxon>
        <taxon>Fungi</taxon>
        <taxon>Fungi incertae sedis</taxon>
        <taxon>Chytridiomycota</taxon>
        <taxon>Chytridiomycota incertae sedis</taxon>
        <taxon>Monoblepharidomycetes</taxon>
        <taxon>Monoblepharidales</taxon>
        <taxon>Gonapodyaceae</taxon>
        <taxon>Gonapodya</taxon>
    </lineage>
</organism>
<protein>
    <submittedName>
        <fullName evidence="2">Uncharacterized protein</fullName>
    </submittedName>
</protein>
<evidence type="ECO:0000313" key="2">
    <source>
        <dbReference type="EMBL" id="KXS10184.1"/>
    </source>
</evidence>
<feature type="compositionally biased region" description="Polar residues" evidence="1">
    <location>
        <begin position="23"/>
        <end position="58"/>
    </location>
</feature>
<gene>
    <name evidence="2" type="ORF">M427DRAFT_37574</name>
</gene>
<name>A0A139A0D7_GONPJ</name>
<evidence type="ECO:0000256" key="1">
    <source>
        <dbReference type="SAM" id="MobiDB-lite"/>
    </source>
</evidence>